<evidence type="ECO:0000313" key="1">
    <source>
        <dbReference type="EMBL" id="MPN03712.1"/>
    </source>
</evidence>
<comment type="caution">
    <text evidence="1">The sequence shown here is derived from an EMBL/GenBank/DDBJ whole genome shotgun (WGS) entry which is preliminary data.</text>
</comment>
<protein>
    <submittedName>
        <fullName evidence="1">Uncharacterized protein</fullName>
    </submittedName>
</protein>
<name>A0A645ER30_9ZZZZ</name>
<organism evidence="1">
    <name type="scientific">bioreactor metagenome</name>
    <dbReference type="NCBI Taxonomy" id="1076179"/>
    <lineage>
        <taxon>unclassified sequences</taxon>
        <taxon>metagenomes</taxon>
        <taxon>ecological metagenomes</taxon>
    </lineage>
</organism>
<sequence>MLLLIADQHRVSSVLAALDDLGLADQLESVRTEDADVAAATASGRPTGAQPGLVELHEGEVNVHQLLARPLETAPAFVQVVLSEQDVVVLRNIGIDAITLPVARSGRPVLQVQLGRPGVRPEDLDIPGQRRMPNVLLITETARPVTLNAAQLVVARPDGLHVGAVQRLSAGDRVHRPQSRNEHRIRQLDVAAHGRQDPGVLQIEDTHGPRRVDDGLRRGDRLLTPPETNQIQALAAGVERMAAQFVAHLLDIQPV</sequence>
<accession>A0A645ER30</accession>
<dbReference type="AlphaFoldDB" id="A0A645ER30"/>
<reference evidence="1" key="1">
    <citation type="submission" date="2019-08" db="EMBL/GenBank/DDBJ databases">
        <authorList>
            <person name="Kucharzyk K."/>
            <person name="Murdoch R.W."/>
            <person name="Higgins S."/>
            <person name="Loffler F."/>
        </authorList>
    </citation>
    <scope>NUCLEOTIDE SEQUENCE</scope>
</reference>
<proteinExistence type="predicted"/>
<gene>
    <name evidence="1" type="ORF">SDC9_150944</name>
</gene>
<dbReference type="EMBL" id="VSSQ01049639">
    <property type="protein sequence ID" value="MPN03712.1"/>
    <property type="molecule type" value="Genomic_DNA"/>
</dbReference>